<dbReference type="AlphaFoldDB" id="A0A0N0UI00"/>
<dbReference type="EMBL" id="LITU01000053">
    <property type="protein sequence ID" value="KOY16341.1"/>
    <property type="molecule type" value="Genomic_DNA"/>
</dbReference>
<proteinExistence type="predicted"/>
<dbReference type="Proteomes" id="UP000037688">
    <property type="component" value="Unassembled WGS sequence"/>
</dbReference>
<gene>
    <name evidence="1" type="ORF">AMS66_10710</name>
</gene>
<comment type="caution">
    <text evidence="1">The sequence shown here is derived from an EMBL/GenBank/DDBJ whole genome shotgun (WGS) entry which is preliminary data.</text>
</comment>
<evidence type="ECO:0000313" key="1">
    <source>
        <dbReference type="EMBL" id="KOY16341.1"/>
    </source>
</evidence>
<organism evidence="1 2">
    <name type="scientific">Paenibacillus xylanivorans</name>
    <dbReference type="NCBI Taxonomy" id="1705561"/>
    <lineage>
        <taxon>Bacteria</taxon>
        <taxon>Bacillati</taxon>
        <taxon>Bacillota</taxon>
        <taxon>Bacilli</taxon>
        <taxon>Bacillales</taxon>
        <taxon>Paenibacillaceae</taxon>
        <taxon>Paenibacillus</taxon>
    </lineage>
</organism>
<name>A0A0N0UI00_9BACL</name>
<sequence length="202" mass="23808">MKRFEDEGAYKYNFYAVLRRGEQVDVKCKHCDGHAFIVKENDHLVWKCSQCYTHRIQETEYQYNAKNNCVRCERWFNVEVTDEKKIPHKSSHIECPHCGTVNHVELHKKPAYSGYYPDIRDGRDPVFDMELYFLDYVRGKVVWAVNREHLNYLISYISADLRVKPGNIPLKTASHTIPAYIKNAKNRELVIRTLTKLQHTTG</sequence>
<dbReference type="RefSeq" id="WP_053780779.1">
    <property type="nucleotide sequence ID" value="NZ_LITU01000053.1"/>
</dbReference>
<dbReference type="PATRIC" id="fig|1705561.3.peg.2002"/>
<accession>A0A0N0UI00</accession>
<reference evidence="1 2" key="1">
    <citation type="submission" date="2015-08" db="EMBL/GenBank/DDBJ databases">
        <title>Draft genome sequence of cellulolytic and xylanolytic Paenibacillus sp. A59, isolated from a decaying forest soil from Patagonia, Argentina.</title>
        <authorList>
            <person name="Ghio S."/>
            <person name="Caceres A.M."/>
            <person name="Talia P."/>
            <person name="Grasso D."/>
            <person name="Campos E."/>
        </authorList>
    </citation>
    <scope>NUCLEOTIDE SEQUENCE [LARGE SCALE GENOMIC DNA]</scope>
    <source>
        <strain evidence="1 2">A59</strain>
    </source>
</reference>
<protein>
    <recommendedName>
        <fullName evidence="3">Replication restart DNA helicase PriA</fullName>
    </recommendedName>
</protein>
<evidence type="ECO:0008006" key="3">
    <source>
        <dbReference type="Google" id="ProtNLM"/>
    </source>
</evidence>
<evidence type="ECO:0000313" key="2">
    <source>
        <dbReference type="Proteomes" id="UP000037688"/>
    </source>
</evidence>
<keyword evidence="2" id="KW-1185">Reference proteome</keyword>
<dbReference type="OrthoDB" id="7189707at2"/>